<reference evidence="1" key="1">
    <citation type="submission" date="2014-05" db="EMBL/GenBank/DDBJ databases">
        <authorList>
            <person name="Chronopoulou M."/>
        </authorList>
    </citation>
    <scope>NUCLEOTIDE SEQUENCE</scope>
    <source>
        <tissue evidence="1">Whole organism</tissue>
    </source>
</reference>
<protein>
    <submittedName>
        <fullName evidence="1">Uncharacterized protein</fullName>
    </submittedName>
</protein>
<accession>A0A0K2UK73</accession>
<organism evidence="1">
    <name type="scientific">Lepeophtheirus salmonis</name>
    <name type="common">Salmon louse</name>
    <name type="synonym">Caligus salmonis</name>
    <dbReference type="NCBI Taxonomy" id="72036"/>
    <lineage>
        <taxon>Eukaryota</taxon>
        <taxon>Metazoa</taxon>
        <taxon>Ecdysozoa</taxon>
        <taxon>Arthropoda</taxon>
        <taxon>Crustacea</taxon>
        <taxon>Multicrustacea</taxon>
        <taxon>Hexanauplia</taxon>
        <taxon>Copepoda</taxon>
        <taxon>Siphonostomatoida</taxon>
        <taxon>Caligidae</taxon>
        <taxon>Lepeophtheirus</taxon>
    </lineage>
</organism>
<proteinExistence type="predicted"/>
<name>A0A0K2UK73_LEPSM</name>
<dbReference type="AlphaFoldDB" id="A0A0K2UK73"/>
<sequence>MYIKTNSRPETETVLKLCVCNQKFPMVLYLKTNIFHEGCTHF</sequence>
<dbReference type="EMBL" id="HACA01020725">
    <property type="protein sequence ID" value="CDW38086.1"/>
    <property type="molecule type" value="Transcribed_RNA"/>
</dbReference>
<evidence type="ECO:0000313" key="1">
    <source>
        <dbReference type="EMBL" id="CDW38086.1"/>
    </source>
</evidence>